<evidence type="ECO:0000313" key="1">
    <source>
        <dbReference type="EMBL" id="JAD70343.1"/>
    </source>
</evidence>
<reference evidence="1" key="1">
    <citation type="submission" date="2014-09" db="EMBL/GenBank/DDBJ databases">
        <authorList>
            <person name="Magalhaes I.L.F."/>
            <person name="Oliveira U."/>
            <person name="Santos F.R."/>
            <person name="Vidigal T.H.D.A."/>
            <person name="Brescovit A.D."/>
            <person name="Santos A.J."/>
        </authorList>
    </citation>
    <scope>NUCLEOTIDE SEQUENCE</scope>
    <source>
        <tissue evidence="1">Shoot tissue taken approximately 20 cm above the soil surface</tissue>
    </source>
</reference>
<organism evidence="1">
    <name type="scientific">Arundo donax</name>
    <name type="common">Giant reed</name>
    <name type="synonym">Donax arundinaceus</name>
    <dbReference type="NCBI Taxonomy" id="35708"/>
    <lineage>
        <taxon>Eukaryota</taxon>
        <taxon>Viridiplantae</taxon>
        <taxon>Streptophyta</taxon>
        <taxon>Embryophyta</taxon>
        <taxon>Tracheophyta</taxon>
        <taxon>Spermatophyta</taxon>
        <taxon>Magnoliopsida</taxon>
        <taxon>Liliopsida</taxon>
        <taxon>Poales</taxon>
        <taxon>Poaceae</taxon>
        <taxon>PACMAD clade</taxon>
        <taxon>Arundinoideae</taxon>
        <taxon>Arundineae</taxon>
        <taxon>Arundo</taxon>
    </lineage>
</organism>
<dbReference type="AlphaFoldDB" id="A0A0A9C799"/>
<proteinExistence type="predicted"/>
<reference evidence="1" key="2">
    <citation type="journal article" date="2015" name="Data Brief">
        <title>Shoot transcriptome of the giant reed, Arundo donax.</title>
        <authorList>
            <person name="Barrero R.A."/>
            <person name="Guerrero F.D."/>
            <person name="Moolhuijzen P."/>
            <person name="Goolsby J.A."/>
            <person name="Tidwell J."/>
            <person name="Bellgard S.E."/>
            <person name="Bellgard M.I."/>
        </authorList>
    </citation>
    <scope>NUCLEOTIDE SEQUENCE</scope>
    <source>
        <tissue evidence="1">Shoot tissue taken approximately 20 cm above the soil surface</tissue>
    </source>
</reference>
<name>A0A0A9C799_ARUDO</name>
<dbReference type="EMBL" id="GBRH01227552">
    <property type="protein sequence ID" value="JAD70343.1"/>
    <property type="molecule type" value="Transcribed_RNA"/>
</dbReference>
<sequence length="50" mass="5980">MIEDIDSKIYFTFTKKSIDQSIICTFIRCHLIFPHSFEQKESLCTPLYFT</sequence>
<accession>A0A0A9C799</accession>
<protein>
    <submittedName>
        <fullName evidence="1">Uncharacterized protein</fullName>
    </submittedName>
</protein>